<feature type="compositionally biased region" description="Basic residues" evidence="1">
    <location>
        <begin position="147"/>
        <end position="157"/>
    </location>
</feature>
<organism evidence="2 3">
    <name type="scientific">Pyrenophora seminiperda CCB06</name>
    <dbReference type="NCBI Taxonomy" id="1302712"/>
    <lineage>
        <taxon>Eukaryota</taxon>
        <taxon>Fungi</taxon>
        <taxon>Dikarya</taxon>
        <taxon>Ascomycota</taxon>
        <taxon>Pezizomycotina</taxon>
        <taxon>Dothideomycetes</taxon>
        <taxon>Pleosporomycetidae</taxon>
        <taxon>Pleosporales</taxon>
        <taxon>Pleosporineae</taxon>
        <taxon>Pleosporaceae</taxon>
        <taxon>Pyrenophora</taxon>
    </lineage>
</organism>
<dbReference type="Proteomes" id="UP000265663">
    <property type="component" value="Unassembled WGS sequence"/>
</dbReference>
<feature type="compositionally biased region" description="Acidic residues" evidence="1">
    <location>
        <begin position="385"/>
        <end position="397"/>
    </location>
</feature>
<evidence type="ECO:0000313" key="2">
    <source>
        <dbReference type="EMBL" id="RMZ68365.1"/>
    </source>
</evidence>
<sequence>MSVFYAEQDDNERLSSPEYFPVDNNAPPSPARAQAQPQAQVQARASKSASPAPPPEPAKDSLPTRASSSSLSSISASELIVEDDRPIAADAQDHRIKVKAEEQTSSDDVEEVDSKGVSIKGRTEVSFKEEPWVTPSESEEESSLAAIHHRRTQRACRSHSSSLPPNRRHSARTTTKPSSYYMPPLPKPLSKKKPTPDRSYKATNPYAKYKNTRKPSSSPPHLPPKPLLANDIRNKKLIIDEITSYWGQNFIKTYIPKPHRPLVKRGMHGKRAAYRCYENDPINWKPSILKAILMISKLTSNKAALQKVITQVVRHRIRSTGNRKPQLVTTDFDVIEDVLIKGWELKNSFDIRYKHLIEAGRKGQEVTERDIDHILSVRSSTEPSSGEEEEEEQDDNKEDSNEVARNKKKGKTTTMKPPPKPKPQPRTQNKRPKSKSPSPPPPYTNTNSAQRDSWGRPLEDYEEDWDSDEDAELAVAEAELKVARLRARKKAKMAAAAVRRAQENN</sequence>
<feature type="compositionally biased region" description="Basic and acidic residues" evidence="1">
    <location>
        <begin position="121"/>
        <end position="131"/>
    </location>
</feature>
<feature type="compositionally biased region" description="Low complexity" evidence="1">
    <location>
        <begin position="66"/>
        <end position="79"/>
    </location>
</feature>
<reference evidence="2 3" key="1">
    <citation type="journal article" date="2014" name="PLoS ONE">
        <title>De novo Genome Assembly of the Fungal Plant Pathogen Pyrenophora semeniperda.</title>
        <authorList>
            <person name="Soliai M.M."/>
            <person name="Meyer S.E."/>
            <person name="Udall J.A."/>
            <person name="Elzinga D.E."/>
            <person name="Hermansen R.A."/>
            <person name="Bodily P.M."/>
            <person name="Hart A.A."/>
            <person name="Coleman C.E."/>
        </authorList>
    </citation>
    <scope>NUCLEOTIDE SEQUENCE [LARGE SCALE GENOMIC DNA]</scope>
    <source>
        <strain evidence="2 3">CCB06</strain>
        <tissue evidence="2">Mycelium</tissue>
    </source>
</reference>
<feature type="compositionally biased region" description="Acidic residues" evidence="1">
    <location>
        <begin position="460"/>
        <end position="470"/>
    </location>
</feature>
<feature type="region of interest" description="Disordered" evidence="1">
    <location>
        <begin position="362"/>
        <end position="470"/>
    </location>
</feature>
<dbReference type="OrthoDB" id="3800150at2759"/>
<keyword evidence="3" id="KW-1185">Reference proteome</keyword>
<evidence type="ECO:0000256" key="1">
    <source>
        <dbReference type="SAM" id="MobiDB-lite"/>
    </source>
</evidence>
<evidence type="ECO:0000313" key="3">
    <source>
        <dbReference type="Proteomes" id="UP000265663"/>
    </source>
</evidence>
<dbReference type="AlphaFoldDB" id="A0A3M7M1G6"/>
<feature type="compositionally biased region" description="Pro residues" evidence="1">
    <location>
        <begin position="217"/>
        <end position="226"/>
    </location>
</feature>
<feature type="compositionally biased region" description="Basic and acidic residues" evidence="1">
    <location>
        <begin position="362"/>
        <end position="375"/>
    </location>
</feature>
<protein>
    <submittedName>
        <fullName evidence="2">Uncharacterized protein</fullName>
    </submittedName>
</protein>
<feature type="compositionally biased region" description="Basic and acidic residues" evidence="1">
    <location>
        <begin position="82"/>
        <end position="102"/>
    </location>
</feature>
<name>A0A3M7M1G6_9PLEO</name>
<feature type="compositionally biased region" description="Low complexity" evidence="1">
    <location>
        <begin position="31"/>
        <end position="50"/>
    </location>
</feature>
<gene>
    <name evidence="2" type="ORF">GMOD_00009986</name>
</gene>
<proteinExistence type="predicted"/>
<feature type="region of interest" description="Disordered" evidence="1">
    <location>
        <begin position="1"/>
        <end position="228"/>
    </location>
</feature>
<dbReference type="EMBL" id="KE747815">
    <property type="protein sequence ID" value="RMZ68365.1"/>
    <property type="molecule type" value="Genomic_DNA"/>
</dbReference>
<accession>A0A3M7M1G6</accession>